<keyword evidence="3" id="KW-1185">Reference proteome</keyword>
<gene>
    <name evidence="2" type="ORF">M011DRAFT_466248</name>
</gene>
<proteinExistence type="predicted"/>
<evidence type="ECO:0000313" key="2">
    <source>
        <dbReference type="EMBL" id="KAF2749132.1"/>
    </source>
</evidence>
<organism evidence="2 3">
    <name type="scientific">Sporormia fimetaria CBS 119925</name>
    <dbReference type="NCBI Taxonomy" id="1340428"/>
    <lineage>
        <taxon>Eukaryota</taxon>
        <taxon>Fungi</taxon>
        <taxon>Dikarya</taxon>
        <taxon>Ascomycota</taxon>
        <taxon>Pezizomycotina</taxon>
        <taxon>Dothideomycetes</taxon>
        <taxon>Pleosporomycetidae</taxon>
        <taxon>Pleosporales</taxon>
        <taxon>Sporormiaceae</taxon>
        <taxon>Sporormia</taxon>
    </lineage>
</organism>
<dbReference type="AlphaFoldDB" id="A0A6A6VEV2"/>
<reference evidence="2" key="1">
    <citation type="journal article" date="2020" name="Stud. Mycol.">
        <title>101 Dothideomycetes genomes: a test case for predicting lifestyles and emergence of pathogens.</title>
        <authorList>
            <person name="Haridas S."/>
            <person name="Albert R."/>
            <person name="Binder M."/>
            <person name="Bloem J."/>
            <person name="Labutti K."/>
            <person name="Salamov A."/>
            <person name="Andreopoulos B."/>
            <person name="Baker S."/>
            <person name="Barry K."/>
            <person name="Bills G."/>
            <person name="Bluhm B."/>
            <person name="Cannon C."/>
            <person name="Castanera R."/>
            <person name="Culley D."/>
            <person name="Daum C."/>
            <person name="Ezra D."/>
            <person name="Gonzalez J."/>
            <person name="Henrissat B."/>
            <person name="Kuo A."/>
            <person name="Liang C."/>
            <person name="Lipzen A."/>
            <person name="Lutzoni F."/>
            <person name="Magnuson J."/>
            <person name="Mondo S."/>
            <person name="Nolan M."/>
            <person name="Ohm R."/>
            <person name="Pangilinan J."/>
            <person name="Park H.-J."/>
            <person name="Ramirez L."/>
            <person name="Alfaro M."/>
            <person name="Sun H."/>
            <person name="Tritt A."/>
            <person name="Yoshinaga Y."/>
            <person name="Zwiers L.-H."/>
            <person name="Turgeon B."/>
            <person name="Goodwin S."/>
            <person name="Spatafora J."/>
            <person name="Crous P."/>
            <person name="Grigoriev I."/>
        </authorList>
    </citation>
    <scope>NUCLEOTIDE SEQUENCE</scope>
    <source>
        <strain evidence="2">CBS 119925</strain>
    </source>
</reference>
<evidence type="ECO:0000313" key="3">
    <source>
        <dbReference type="Proteomes" id="UP000799440"/>
    </source>
</evidence>
<name>A0A6A6VEV2_9PLEO</name>
<sequence>MPHKTDLDNNPRPRSRSHNVASPRPTNIVLPPLTFEQYFQRMDWKLECMERARAGGKPAMFPGKPAYGKGTGKAVDAEAAKEADRKKLEMGVSKWVRVPDDGDEEEGEMGMGDEELALTLEEMQLTLGEKIWLRKEMAKEGLKKGWIRVVRKAEGAVDVVECLARR</sequence>
<feature type="compositionally biased region" description="Basic and acidic residues" evidence="1">
    <location>
        <begin position="1"/>
        <end position="11"/>
    </location>
</feature>
<feature type="region of interest" description="Disordered" evidence="1">
    <location>
        <begin position="1"/>
        <end position="28"/>
    </location>
</feature>
<dbReference type="Proteomes" id="UP000799440">
    <property type="component" value="Unassembled WGS sequence"/>
</dbReference>
<protein>
    <submittedName>
        <fullName evidence="2">Uncharacterized protein</fullName>
    </submittedName>
</protein>
<dbReference type="EMBL" id="MU006567">
    <property type="protein sequence ID" value="KAF2749132.1"/>
    <property type="molecule type" value="Genomic_DNA"/>
</dbReference>
<evidence type="ECO:0000256" key="1">
    <source>
        <dbReference type="SAM" id="MobiDB-lite"/>
    </source>
</evidence>
<accession>A0A6A6VEV2</accession>